<evidence type="ECO:0000256" key="1">
    <source>
        <dbReference type="ARBA" id="ARBA00007989"/>
    </source>
</evidence>
<dbReference type="SUPFAM" id="SSF160696">
    <property type="entry name" value="BTG domain-like"/>
    <property type="match status" value="1"/>
</dbReference>
<evidence type="ECO:0000256" key="2">
    <source>
        <dbReference type="ARBA" id="ARBA00022553"/>
    </source>
</evidence>
<dbReference type="SMART" id="SM00099">
    <property type="entry name" value="btg1"/>
    <property type="match status" value="1"/>
</dbReference>
<evidence type="ECO:0000259" key="4">
    <source>
        <dbReference type="SMART" id="SM00099"/>
    </source>
</evidence>
<feature type="domain" description="Anti-proliferative protein" evidence="4">
    <location>
        <begin position="1"/>
        <end position="106"/>
    </location>
</feature>
<gene>
    <name evidence="5" type="ORF">ABEB36_009922</name>
</gene>
<dbReference type="Gene3D" id="3.90.640.90">
    <property type="entry name" value="Anti-proliferative protein, N-terminal domain"/>
    <property type="match status" value="1"/>
</dbReference>
<accession>A0ABD1EHX0</accession>
<dbReference type="InterPro" id="IPR002087">
    <property type="entry name" value="Anti_prolifrtn"/>
</dbReference>
<feature type="compositionally biased region" description="Low complexity" evidence="3">
    <location>
        <begin position="189"/>
        <end position="211"/>
    </location>
</feature>
<dbReference type="PRINTS" id="PR00310">
    <property type="entry name" value="ANTIPRLFBTG1"/>
</dbReference>
<organism evidence="5 6">
    <name type="scientific">Hypothenemus hampei</name>
    <name type="common">Coffee berry borer</name>
    <dbReference type="NCBI Taxonomy" id="57062"/>
    <lineage>
        <taxon>Eukaryota</taxon>
        <taxon>Metazoa</taxon>
        <taxon>Ecdysozoa</taxon>
        <taxon>Arthropoda</taxon>
        <taxon>Hexapoda</taxon>
        <taxon>Insecta</taxon>
        <taxon>Pterygota</taxon>
        <taxon>Neoptera</taxon>
        <taxon>Endopterygota</taxon>
        <taxon>Coleoptera</taxon>
        <taxon>Polyphaga</taxon>
        <taxon>Cucujiformia</taxon>
        <taxon>Curculionidae</taxon>
        <taxon>Scolytinae</taxon>
        <taxon>Hypothenemus</taxon>
    </lineage>
</organism>
<evidence type="ECO:0000256" key="3">
    <source>
        <dbReference type="SAM" id="MobiDB-lite"/>
    </source>
</evidence>
<dbReference type="InterPro" id="IPR036054">
    <property type="entry name" value="BTG-like_sf"/>
</dbReference>
<dbReference type="InterPro" id="IPR015676">
    <property type="entry name" value="Tob1/2"/>
</dbReference>
<keyword evidence="6" id="KW-1185">Reference proteome</keyword>
<name>A0ABD1EHX0_HYPHA</name>
<dbReference type="FunFam" id="3.90.640.90:FF:000001">
    <property type="entry name" value="TOB1 isoform 1"/>
    <property type="match status" value="1"/>
</dbReference>
<evidence type="ECO:0000313" key="6">
    <source>
        <dbReference type="Proteomes" id="UP001566132"/>
    </source>
</evidence>
<dbReference type="Proteomes" id="UP001566132">
    <property type="component" value="Unassembled WGS sequence"/>
</dbReference>
<feature type="region of interest" description="Disordered" evidence="3">
    <location>
        <begin position="189"/>
        <end position="229"/>
    </location>
</feature>
<proteinExistence type="inferred from homology"/>
<feature type="compositionally biased region" description="Low complexity" evidence="3">
    <location>
        <begin position="275"/>
        <end position="284"/>
    </location>
</feature>
<dbReference type="PANTHER" id="PTHR17537">
    <property type="entry name" value="TRANSDUCER OF ERBB2 TOB"/>
    <property type="match status" value="1"/>
</dbReference>
<dbReference type="AlphaFoldDB" id="A0ABD1EHX0"/>
<feature type="region of interest" description="Disordered" evidence="3">
    <location>
        <begin position="274"/>
        <end position="297"/>
    </location>
</feature>
<dbReference type="EMBL" id="JBDJPC010000007">
    <property type="protein sequence ID" value="KAL1494301.1"/>
    <property type="molecule type" value="Genomic_DNA"/>
</dbReference>
<comment type="similarity">
    <text evidence="1">Belongs to the BTG family.</text>
</comment>
<sequence length="391" mass="43180">MHIEVQVALNFVISYLYNKLPRRRVNIFGEELEKALKDKFQGHWYPEKPFKGSAFRCLKTGDPIDKVLEKAARQSGVPIQDILENLPQELAVWVDPGEVSYRIGEKGAVKILFSDKADPQDDHSADREVTKTFNPEAQCFRPIDSVSCSMSNLSLSPSGKSIGQFAGVQSAAGGDSIGVPIQGQNIQQNGNQVVSNNPHLGSSSSAPSPTSMGNSFKGSPSPVPAFIPRTTTPLTFTTATFAQTKFGSTKLKTSSKRANRMSPTEFSNYIKQRAMQQQMHQQPPHHSPGSRALSPDPSAYYFPPHGHFQPQFPPRSMFESSNQFLSPDLYPGNKTTNLNFPFENSPFGQFYPNHGMMNVPPNVTNPGQNKDVMDNWTYATAGQYQHLLVAN</sequence>
<protein>
    <recommendedName>
        <fullName evidence="4">Anti-proliferative protein domain-containing protein</fullName>
    </recommendedName>
</protein>
<comment type="caution">
    <text evidence="5">The sequence shown here is derived from an EMBL/GenBank/DDBJ whole genome shotgun (WGS) entry which is preliminary data.</text>
</comment>
<dbReference type="PANTHER" id="PTHR17537:SF5">
    <property type="entry name" value="TRANSDUCER OF ERBB2, ISOFORM A"/>
    <property type="match status" value="1"/>
</dbReference>
<keyword evidence="2" id="KW-0597">Phosphoprotein</keyword>
<evidence type="ECO:0000313" key="5">
    <source>
        <dbReference type="EMBL" id="KAL1494301.1"/>
    </source>
</evidence>
<dbReference type="Pfam" id="PF07742">
    <property type="entry name" value="BTG"/>
    <property type="match status" value="1"/>
</dbReference>
<reference evidence="5 6" key="1">
    <citation type="submission" date="2024-05" db="EMBL/GenBank/DDBJ databases">
        <title>Genetic variation in Jamaican populations of the coffee berry borer (Hypothenemus hampei).</title>
        <authorList>
            <person name="Errbii M."/>
            <person name="Myrie A."/>
        </authorList>
    </citation>
    <scope>NUCLEOTIDE SEQUENCE [LARGE SCALE GENOMIC DNA]</scope>
    <source>
        <strain evidence="5">JA-Hopewell-2020-01-JO</strain>
        <tissue evidence="5">Whole body</tissue>
    </source>
</reference>